<protein>
    <submittedName>
        <fullName evidence="1">Uncharacterized protein</fullName>
    </submittedName>
</protein>
<organism evidence="1">
    <name type="scientific">viral metagenome</name>
    <dbReference type="NCBI Taxonomy" id="1070528"/>
    <lineage>
        <taxon>unclassified sequences</taxon>
        <taxon>metagenomes</taxon>
        <taxon>organismal metagenomes</taxon>
    </lineage>
</organism>
<name>A0A6C0EYK8_9ZZZZ</name>
<proteinExistence type="predicted"/>
<dbReference type="EMBL" id="MN738993">
    <property type="protein sequence ID" value="QHT34227.1"/>
    <property type="molecule type" value="Genomic_DNA"/>
</dbReference>
<sequence>MDFSICPHCGGSIHIEQLNCGIFRHGVIKSSGQQIPPHATKEICDEFYSKKLIYGCGRPFQIVNRNGSFVSEKCDYI</sequence>
<reference evidence="1" key="1">
    <citation type="journal article" date="2020" name="Nature">
        <title>Giant virus diversity and host interactions through global metagenomics.</title>
        <authorList>
            <person name="Schulz F."/>
            <person name="Roux S."/>
            <person name="Paez-Espino D."/>
            <person name="Jungbluth S."/>
            <person name="Walsh D.A."/>
            <person name="Denef V.J."/>
            <person name="McMahon K.D."/>
            <person name="Konstantinidis K.T."/>
            <person name="Eloe-Fadrosh E.A."/>
            <person name="Kyrpides N.C."/>
            <person name="Woyke T."/>
        </authorList>
    </citation>
    <scope>NUCLEOTIDE SEQUENCE</scope>
    <source>
        <strain evidence="1">GVMAG-M-3300009161-52</strain>
    </source>
</reference>
<dbReference type="AlphaFoldDB" id="A0A6C0EYK8"/>
<accession>A0A6C0EYK8</accession>
<evidence type="ECO:0000313" key="1">
    <source>
        <dbReference type="EMBL" id="QHT34227.1"/>
    </source>
</evidence>